<dbReference type="EMBL" id="BT041803">
    <property type="protein sequence ID" value="ACF86808.1"/>
    <property type="molecule type" value="mRNA"/>
</dbReference>
<dbReference type="ExpressionAtlas" id="B4FXG5">
    <property type="expression patterns" value="baseline and differential"/>
</dbReference>
<dbReference type="EMBL" id="CM000784">
    <property type="protein sequence ID" value="AQK98427.1"/>
    <property type="molecule type" value="Genomic_DNA"/>
</dbReference>
<evidence type="ECO:0000313" key="4">
    <source>
        <dbReference type="EMBL" id="AQK98427.1"/>
    </source>
</evidence>
<keyword evidence="1" id="KW-0507">mRNA processing</keyword>
<dbReference type="eggNOG" id="KOG2669">
    <property type="taxonomic scope" value="Eukaryota"/>
</dbReference>
<dbReference type="PANTHER" id="PTHR12460">
    <property type="entry name" value="CYCLIN-DEPENDENT KINASE INHIBITOR-RELATED PROTEIN"/>
    <property type="match status" value="1"/>
</dbReference>
<dbReference type="SMART" id="SM00582">
    <property type="entry name" value="RPR"/>
    <property type="match status" value="1"/>
</dbReference>
<dbReference type="InterPro" id="IPR008942">
    <property type="entry name" value="ENTH_VHS"/>
</dbReference>
<dbReference type="HOGENOM" id="CLU_1868140_0_0_1"/>
<dbReference type="GO" id="GO:0006397">
    <property type="term" value="P:mRNA processing"/>
    <property type="evidence" value="ECO:0007669"/>
    <property type="project" value="UniProtKB-KW"/>
</dbReference>
<dbReference type="InterPro" id="IPR006569">
    <property type="entry name" value="CID_dom"/>
</dbReference>
<proteinExistence type="evidence at transcript level"/>
<dbReference type="PROSITE" id="PS51391">
    <property type="entry name" value="CID"/>
    <property type="match status" value="1"/>
</dbReference>
<dbReference type="CDD" id="cd16981">
    <property type="entry name" value="CID_RPRD_like"/>
    <property type="match status" value="1"/>
</dbReference>
<gene>
    <name evidence="4" type="ORF">ZEAMMB73_Zm00001d011975</name>
</gene>
<sequence>MSAGFDKQILAQKLSKLNSSQQTIETLSHWCVFHHRCCQQVVETWDSEFHAAPVERRVSLLYLANDIMQNSRKEGNGYIAEFMRVIPAALNGVLTVRDDFGRNVPKRLADYSIKHACCFASNQHRSMEAENSLTTNV</sequence>
<accession>B4FXG5</accession>
<evidence type="ECO:0000313" key="3">
    <source>
        <dbReference type="EMBL" id="ACF86808.1"/>
    </source>
</evidence>
<protein>
    <submittedName>
        <fullName evidence="4">ENTH/VHS family protein</fullName>
    </submittedName>
</protein>
<dbReference type="OrthoDB" id="10069473at2759"/>
<reference evidence="4" key="2">
    <citation type="submission" date="2015-12" db="EMBL/GenBank/DDBJ databases">
        <title>Update maize B73 reference genome by single molecule sequencing technologies.</title>
        <authorList>
            <consortium name="Maize Genome Sequencing Project"/>
            <person name="Ware D."/>
        </authorList>
    </citation>
    <scope>NUCLEOTIDE SEQUENCE</scope>
    <source>
        <tissue evidence="4">Seedling</tissue>
    </source>
</reference>
<dbReference type="SUPFAM" id="SSF48464">
    <property type="entry name" value="ENTH/VHS domain"/>
    <property type="match status" value="1"/>
</dbReference>
<reference evidence="3" key="1">
    <citation type="journal article" date="2009" name="PLoS Genet.">
        <title>Sequencing, mapping, and analysis of 27,455 maize full-length cDNAs.</title>
        <authorList>
            <person name="Soderlund C."/>
            <person name="Descour A."/>
            <person name="Kudrna D."/>
            <person name="Bomhoff M."/>
            <person name="Boyd L."/>
            <person name="Currie J."/>
            <person name="Angelova A."/>
            <person name="Collura K."/>
            <person name="Wissotski M."/>
            <person name="Ashley E."/>
            <person name="Morrow D."/>
            <person name="Fernandes J."/>
            <person name="Walbot V."/>
            <person name="Yu Y."/>
        </authorList>
    </citation>
    <scope>NUCLEOTIDE SEQUENCE</scope>
    <source>
        <strain evidence="3">B73</strain>
    </source>
</reference>
<dbReference type="PANTHER" id="PTHR12460:SF36">
    <property type="entry name" value="OS01G0925000 PROTEIN"/>
    <property type="match status" value="1"/>
</dbReference>
<dbReference type="GO" id="GO:0005634">
    <property type="term" value="C:nucleus"/>
    <property type="evidence" value="ECO:0007669"/>
    <property type="project" value="UniProtKB-ARBA"/>
</dbReference>
<dbReference type="KEGG" id="zma:100273784"/>
<feature type="domain" description="CID" evidence="2">
    <location>
        <begin position="2"/>
        <end position="137"/>
    </location>
</feature>
<dbReference type="PaxDb" id="4577-GRMZM2G147226_P01"/>
<evidence type="ECO:0000259" key="2">
    <source>
        <dbReference type="PROSITE" id="PS51391"/>
    </source>
</evidence>
<organism evidence="3">
    <name type="scientific">Zea mays</name>
    <name type="common">Maize</name>
    <dbReference type="NCBI Taxonomy" id="4577"/>
    <lineage>
        <taxon>Eukaryota</taxon>
        <taxon>Viridiplantae</taxon>
        <taxon>Streptophyta</taxon>
        <taxon>Embryophyta</taxon>
        <taxon>Tracheophyta</taxon>
        <taxon>Spermatophyta</taxon>
        <taxon>Magnoliopsida</taxon>
        <taxon>Liliopsida</taxon>
        <taxon>Poales</taxon>
        <taxon>Poaceae</taxon>
        <taxon>PACMAD clade</taxon>
        <taxon>Panicoideae</taxon>
        <taxon>Andropogonodae</taxon>
        <taxon>Andropogoneae</taxon>
        <taxon>Tripsacinae</taxon>
        <taxon>Zea</taxon>
    </lineage>
</organism>
<dbReference type="AlphaFoldDB" id="B4FXG5"/>
<evidence type="ECO:0000256" key="1">
    <source>
        <dbReference type="ARBA" id="ARBA00022664"/>
    </source>
</evidence>
<dbReference type="Gene3D" id="1.25.40.90">
    <property type="match status" value="1"/>
</dbReference>
<dbReference type="Pfam" id="PF04818">
    <property type="entry name" value="CID"/>
    <property type="match status" value="1"/>
</dbReference>
<name>B4FXG5_MAIZE</name>